<gene>
    <name evidence="13" type="ORF">LS73_006060</name>
    <name evidence="12" type="ORF">NCTC12714_01885</name>
</gene>
<keyword evidence="15" id="KW-1185">Reference proteome</keyword>
<dbReference type="EC" id="2.1.1.193" evidence="10"/>
<comment type="function">
    <text evidence="8 10">Specifically methylates the N3 position of the uracil ring of uridine 1498 (m3U1498) in 16S rRNA. Acts on the fully assembled 30S ribosomal subunit.</text>
</comment>
<accession>A0A099U0I1</accession>
<evidence type="ECO:0000259" key="11">
    <source>
        <dbReference type="Pfam" id="PF04452"/>
    </source>
</evidence>
<organism evidence="12 15">
    <name type="scientific">Helicobacter muridarum</name>
    <dbReference type="NCBI Taxonomy" id="216"/>
    <lineage>
        <taxon>Bacteria</taxon>
        <taxon>Pseudomonadati</taxon>
        <taxon>Campylobacterota</taxon>
        <taxon>Epsilonproteobacteria</taxon>
        <taxon>Campylobacterales</taxon>
        <taxon>Helicobacteraceae</taxon>
        <taxon>Helicobacter</taxon>
    </lineage>
</organism>
<keyword evidence="4 10" id="KW-0698">rRNA processing</keyword>
<proteinExistence type="inferred from homology"/>
<keyword evidence="6 10" id="KW-0808">Transferase</keyword>
<evidence type="ECO:0000256" key="8">
    <source>
        <dbReference type="ARBA" id="ARBA00025699"/>
    </source>
</evidence>
<dbReference type="NCBIfam" id="TIGR00046">
    <property type="entry name" value="RsmE family RNA methyltransferase"/>
    <property type="match status" value="1"/>
</dbReference>
<comment type="catalytic activity">
    <reaction evidence="9 10">
        <text>uridine(1498) in 16S rRNA + S-adenosyl-L-methionine = N(3)-methyluridine(1498) in 16S rRNA + S-adenosyl-L-homocysteine + H(+)</text>
        <dbReference type="Rhea" id="RHEA:42920"/>
        <dbReference type="Rhea" id="RHEA-COMP:10283"/>
        <dbReference type="Rhea" id="RHEA-COMP:10284"/>
        <dbReference type="ChEBI" id="CHEBI:15378"/>
        <dbReference type="ChEBI" id="CHEBI:57856"/>
        <dbReference type="ChEBI" id="CHEBI:59789"/>
        <dbReference type="ChEBI" id="CHEBI:65315"/>
        <dbReference type="ChEBI" id="CHEBI:74502"/>
        <dbReference type="EC" id="2.1.1.193"/>
    </reaction>
</comment>
<keyword evidence="3 10" id="KW-0963">Cytoplasm</keyword>
<evidence type="ECO:0000256" key="7">
    <source>
        <dbReference type="ARBA" id="ARBA00022691"/>
    </source>
</evidence>
<dbReference type="Gene3D" id="3.40.1280.10">
    <property type="match status" value="1"/>
</dbReference>
<dbReference type="PIRSF" id="PIRSF015601">
    <property type="entry name" value="MTase_slr0722"/>
    <property type="match status" value="1"/>
</dbReference>
<dbReference type="AlphaFoldDB" id="A0A099U0I1"/>
<dbReference type="STRING" id="216.LS73_04730"/>
<evidence type="ECO:0000256" key="3">
    <source>
        <dbReference type="ARBA" id="ARBA00022490"/>
    </source>
</evidence>
<sequence>MQFFYHKDAKNLNITLSAEDTHYIFVVRRFNSGSILHMRNLQDNILYVYQHVPSHKRSKQESFMLIDTISPEVCSTYTNSKLGLSLILAIIDLRDIYDILPTLNAFNVSSLVLFYAGFSQRNRIINMQKAIKILQYSCMQCNRIKPMDISVYQNLEDVLISYKQASFVDFAPISFIHTSSNQCNKHEIQTLESISSKSLAKQARDGIIIGPEGGFTQGEIDILQERTQYCLQLPYILTSHAVSMYIASLCCSPCILY</sequence>
<evidence type="ECO:0000313" key="14">
    <source>
        <dbReference type="Proteomes" id="UP000029922"/>
    </source>
</evidence>
<dbReference type="InterPro" id="IPR046886">
    <property type="entry name" value="RsmE_MTase_dom"/>
</dbReference>
<comment type="subcellular location">
    <subcellularLocation>
        <location evidence="1 10">Cytoplasm</location>
    </subcellularLocation>
</comment>
<evidence type="ECO:0000256" key="1">
    <source>
        <dbReference type="ARBA" id="ARBA00004496"/>
    </source>
</evidence>
<keyword evidence="5 10" id="KW-0489">Methyltransferase</keyword>
<evidence type="ECO:0000256" key="2">
    <source>
        <dbReference type="ARBA" id="ARBA00005528"/>
    </source>
</evidence>
<dbReference type="Proteomes" id="UP000255139">
    <property type="component" value="Unassembled WGS sequence"/>
</dbReference>
<dbReference type="InterPro" id="IPR029026">
    <property type="entry name" value="tRNA_m1G_MTases_N"/>
</dbReference>
<reference evidence="13 14" key="1">
    <citation type="journal article" date="2014" name="Genome Announc.">
        <title>Draft genome sequences of eight enterohepatic helicobacter species isolated from both laboratory and wild rodents.</title>
        <authorList>
            <person name="Sheh A."/>
            <person name="Shen Z."/>
            <person name="Fox J.G."/>
        </authorList>
    </citation>
    <scope>NUCLEOTIDE SEQUENCE [LARGE SCALE GENOMIC DNA]</scope>
    <source>
        <strain evidence="13 14">ST1</strain>
    </source>
</reference>
<dbReference type="GO" id="GO:0070475">
    <property type="term" value="P:rRNA base methylation"/>
    <property type="evidence" value="ECO:0007669"/>
    <property type="project" value="TreeGrafter"/>
</dbReference>
<dbReference type="OrthoDB" id="9815641at2"/>
<evidence type="ECO:0000313" key="12">
    <source>
        <dbReference type="EMBL" id="STQ87069.1"/>
    </source>
</evidence>
<dbReference type="GO" id="GO:0005737">
    <property type="term" value="C:cytoplasm"/>
    <property type="evidence" value="ECO:0007669"/>
    <property type="project" value="UniProtKB-SubCell"/>
</dbReference>
<dbReference type="EMBL" id="UGJE01000002">
    <property type="protein sequence ID" value="STQ87069.1"/>
    <property type="molecule type" value="Genomic_DNA"/>
</dbReference>
<dbReference type="GO" id="GO:0070042">
    <property type="term" value="F:rRNA (uridine-N3-)-methyltransferase activity"/>
    <property type="evidence" value="ECO:0007669"/>
    <property type="project" value="TreeGrafter"/>
</dbReference>
<reference evidence="12 15" key="2">
    <citation type="submission" date="2018-06" db="EMBL/GenBank/DDBJ databases">
        <authorList>
            <consortium name="Pathogen Informatics"/>
            <person name="Doyle S."/>
        </authorList>
    </citation>
    <scope>NUCLEOTIDE SEQUENCE [LARGE SCALE GENOMIC DNA]</scope>
    <source>
        <strain evidence="12 15">NCTC12714</strain>
    </source>
</reference>
<dbReference type="PANTHER" id="PTHR30027:SF3">
    <property type="entry name" value="16S RRNA (URACIL(1498)-N(3))-METHYLTRANSFERASE"/>
    <property type="match status" value="1"/>
</dbReference>
<evidence type="ECO:0000313" key="15">
    <source>
        <dbReference type="Proteomes" id="UP000255139"/>
    </source>
</evidence>
<comment type="similarity">
    <text evidence="2 10">Belongs to the RNA methyltransferase RsmE family.</text>
</comment>
<evidence type="ECO:0000256" key="10">
    <source>
        <dbReference type="PIRNR" id="PIRNR015601"/>
    </source>
</evidence>
<dbReference type="Proteomes" id="UP000029922">
    <property type="component" value="Unassembled WGS sequence"/>
</dbReference>
<protein>
    <recommendedName>
        <fullName evidence="10">Ribosomal RNA small subunit methyltransferase E</fullName>
        <ecNumber evidence="10">2.1.1.193</ecNumber>
    </recommendedName>
</protein>
<evidence type="ECO:0000313" key="13">
    <source>
        <dbReference type="EMBL" id="TLD99996.1"/>
    </source>
</evidence>
<dbReference type="SUPFAM" id="SSF75217">
    <property type="entry name" value="alpha/beta knot"/>
    <property type="match status" value="1"/>
</dbReference>
<dbReference type="InterPro" id="IPR006700">
    <property type="entry name" value="RsmE"/>
</dbReference>
<dbReference type="Pfam" id="PF04452">
    <property type="entry name" value="Methyltrans_RNA"/>
    <property type="match status" value="1"/>
</dbReference>
<evidence type="ECO:0000256" key="5">
    <source>
        <dbReference type="ARBA" id="ARBA00022603"/>
    </source>
</evidence>
<name>A0A099U0I1_9HELI</name>
<dbReference type="EMBL" id="JRPD02000012">
    <property type="protein sequence ID" value="TLD99996.1"/>
    <property type="molecule type" value="Genomic_DNA"/>
</dbReference>
<dbReference type="InterPro" id="IPR029028">
    <property type="entry name" value="Alpha/beta_knot_MTases"/>
</dbReference>
<dbReference type="RefSeq" id="WP_034557901.1">
    <property type="nucleotide sequence ID" value="NZ_FZML01000030.1"/>
</dbReference>
<feature type="domain" description="Ribosomal RNA small subunit methyltransferase E methyltransferase" evidence="11">
    <location>
        <begin position="80"/>
        <end position="247"/>
    </location>
</feature>
<evidence type="ECO:0000256" key="9">
    <source>
        <dbReference type="ARBA" id="ARBA00047944"/>
    </source>
</evidence>
<dbReference type="PANTHER" id="PTHR30027">
    <property type="entry name" value="RIBOSOMAL RNA SMALL SUBUNIT METHYLTRANSFERASE E"/>
    <property type="match status" value="1"/>
</dbReference>
<evidence type="ECO:0000256" key="6">
    <source>
        <dbReference type="ARBA" id="ARBA00022679"/>
    </source>
</evidence>
<evidence type="ECO:0000256" key="4">
    <source>
        <dbReference type="ARBA" id="ARBA00022552"/>
    </source>
</evidence>
<keyword evidence="7 10" id="KW-0949">S-adenosyl-L-methionine</keyword>